<proteinExistence type="predicted"/>
<dbReference type="Proteomes" id="UP000805193">
    <property type="component" value="Unassembled WGS sequence"/>
</dbReference>
<accession>A0AC60R1F5</accession>
<reference evidence="1 2" key="1">
    <citation type="journal article" date="2020" name="Cell">
        <title>Large-Scale Comparative Analyses of Tick Genomes Elucidate Their Genetic Diversity and Vector Capacities.</title>
        <authorList>
            <consortium name="Tick Genome and Microbiome Consortium (TIGMIC)"/>
            <person name="Jia N."/>
            <person name="Wang J."/>
            <person name="Shi W."/>
            <person name="Du L."/>
            <person name="Sun Y."/>
            <person name="Zhan W."/>
            <person name="Jiang J.F."/>
            <person name="Wang Q."/>
            <person name="Zhang B."/>
            <person name="Ji P."/>
            <person name="Bell-Sakyi L."/>
            <person name="Cui X.M."/>
            <person name="Yuan T.T."/>
            <person name="Jiang B.G."/>
            <person name="Yang W.F."/>
            <person name="Lam T.T."/>
            <person name="Chang Q.C."/>
            <person name="Ding S.J."/>
            <person name="Wang X.J."/>
            <person name="Zhu J.G."/>
            <person name="Ruan X.D."/>
            <person name="Zhao L."/>
            <person name="Wei J.T."/>
            <person name="Ye R.Z."/>
            <person name="Que T.C."/>
            <person name="Du C.H."/>
            <person name="Zhou Y.H."/>
            <person name="Cheng J.X."/>
            <person name="Dai P.F."/>
            <person name="Guo W.B."/>
            <person name="Han X.H."/>
            <person name="Huang E.J."/>
            <person name="Li L.F."/>
            <person name="Wei W."/>
            <person name="Gao Y.C."/>
            <person name="Liu J.Z."/>
            <person name="Shao H.Z."/>
            <person name="Wang X."/>
            <person name="Wang C.C."/>
            <person name="Yang T.C."/>
            <person name="Huo Q.B."/>
            <person name="Li W."/>
            <person name="Chen H.Y."/>
            <person name="Chen S.E."/>
            <person name="Zhou L.G."/>
            <person name="Ni X.B."/>
            <person name="Tian J.H."/>
            <person name="Sheng Y."/>
            <person name="Liu T."/>
            <person name="Pan Y.S."/>
            <person name="Xia L.Y."/>
            <person name="Li J."/>
            <person name="Zhao F."/>
            <person name="Cao W.C."/>
        </authorList>
    </citation>
    <scope>NUCLEOTIDE SEQUENCE [LARGE SCALE GENOMIC DNA]</scope>
    <source>
        <strain evidence="1">Iper-2018</strain>
    </source>
</reference>
<sequence>MGRRAGRQEGAEAGVCDDWLLIACFVNCALVDKIKGPPPRYCTIFQFRMDRSGRYEPLQPVKRSERAAGAAVTTGTRGSRCSVSVLRCGCFASSVDKGTRGGRQLSVGRECAAEASFLTSRRRSGSSESALQDARAESGRAYAHSVPGREKRGARLEERKRGGPERDRGTMAGSRDPTLLCGHAAQRRRRLPRRCCCRTNANAFFDSIAAEGRYSLRWQLNTFDDYQ</sequence>
<keyword evidence="2" id="KW-1185">Reference proteome</keyword>
<evidence type="ECO:0000313" key="1">
    <source>
        <dbReference type="EMBL" id="KAG0444878.1"/>
    </source>
</evidence>
<dbReference type="EMBL" id="JABSTQ010001326">
    <property type="protein sequence ID" value="KAG0444878.1"/>
    <property type="molecule type" value="Genomic_DNA"/>
</dbReference>
<protein>
    <submittedName>
        <fullName evidence="1">Uncharacterized protein</fullName>
    </submittedName>
</protein>
<evidence type="ECO:0000313" key="2">
    <source>
        <dbReference type="Proteomes" id="UP000805193"/>
    </source>
</evidence>
<organism evidence="1 2">
    <name type="scientific">Ixodes persulcatus</name>
    <name type="common">Taiga tick</name>
    <dbReference type="NCBI Taxonomy" id="34615"/>
    <lineage>
        <taxon>Eukaryota</taxon>
        <taxon>Metazoa</taxon>
        <taxon>Ecdysozoa</taxon>
        <taxon>Arthropoda</taxon>
        <taxon>Chelicerata</taxon>
        <taxon>Arachnida</taxon>
        <taxon>Acari</taxon>
        <taxon>Parasitiformes</taxon>
        <taxon>Ixodida</taxon>
        <taxon>Ixodoidea</taxon>
        <taxon>Ixodidae</taxon>
        <taxon>Ixodinae</taxon>
        <taxon>Ixodes</taxon>
    </lineage>
</organism>
<comment type="caution">
    <text evidence="1">The sequence shown here is derived from an EMBL/GenBank/DDBJ whole genome shotgun (WGS) entry which is preliminary data.</text>
</comment>
<name>A0AC60R1F5_IXOPE</name>
<gene>
    <name evidence="1" type="ORF">HPB47_013284</name>
</gene>